<dbReference type="OrthoDB" id="426235at2759"/>
<dbReference type="GO" id="GO:0016791">
    <property type="term" value="F:phosphatase activity"/>
    <property type="evidence" value="ECO:0007669"/>
    <property type="project" value="TreeGrafter"/>
</dbReference>
<dbReference type="InterPro" id="IPR023214">
    <property type="entry name" value="HAD_sf"/>
</dbReference>
<protein>
    <submittedName>
        <fullName evidence="1">Uncharacterized protein</fullName>
    </submittedName>
</protein>
<dbReference type="PANTHER" id="PTHR19288">
    <property type="entry name" value="4-NITROPHENYLPHOSPHATASE-RELATED"/>
    <property type="match status" value="1"/>
</dbReference>
<comment type="caution">
    <text evidence="1">The sequence shown here is derived from an EMBL/GenBank/DDBJ whole genome shotgun (WGS) entry which is preliminary data.</text>
</comment>
<dbReference type="InterPro" id="IPR036412">
    <property type="entry name" value="HAD-like_sf"/>
</dbReference>
<dbReference type="Gene3D" id="3.40.50.1000">
    <property type="entry name" value="HAD superfamily/HAD-like"/>
    <property type="match status" value="2"/>
</dbReference>
<dbReference type="Pfam" id="PF13344">
    <property type="entry name" value="Hydrolase_6"/>
    <property type="match status" value="1"/>
</dbReference>
<dbReference type="PANTHER" id="PTHR19288:SF46">
    <property type="entry name" value="HALOACID DEHALOGENASE-LIKE HYDROLASE DOMAIN-CONTAINING PROTEIN 2"/>
    <property type="match status" value="1"/>
</dbReference>
<gene>
    <name evidence="1" type="ORF">AZE42_06674</name>
</gene>
<dbReference type="Proteomes" id="UP000183567">
    <property type="component" value="Unassembled WGS sequence"/>
</dbReference>
<dbReference type="SUPFAM" id="SSF56784">
    <property type="entry name" value="HAD-like"/>
    <property type="match status" value="1"/>
</dbReference>
<dbReference type="InterPro" id="IPR006357">
    <property type="entry name" value="HAD-SF_hydro_IIA"/>
</dbReference>
<accession>A0A1J8QIB7</accession>
<name>A0A1J8QIB7_9AGAM</name>
<proteinExistence type="predicted"/>
<evidence type="ECO:0000313" key="2">
    <source>
        <dbReference type="Proteomes" id="UP000183567"/>
    </source>
</evidence>
<organism evidence="1 2">
    <name type="scientific">Rhizopogon vesiculosus</name>
    <dbReference type="NCBI Taxonomy" id="180088"/>
    <lineage>
        <taxon>Eukaryota</taxon>
        <taxon>Fungi</taxon>
        <taxon>Dikarya</taxon>
        <taxon>Basidiomycota</taxon>
        <taxon>Agaricomycotina</taxon>
        <taxon>Agaricomycetes</taxon>
        <taxon>Agaricomycetidae</taxon>
        <taxon>Boletales</taxon>
        <taxon>Suillineae</taxon>
        <taxon>Rhizopogonaceae</taxon>
        <taxon>Rhizopogon</taxon>
    </lineage>
</organism>
<dbReference type="STRING" id="180088.A0A1J8QIB7"/>
<reference evidence="1 2" key="1">
    <citation type="submission" date="2016-03" db="EMBL/GenBank/DDBJ databases">
        <title>Comparative genomics of the ectomycorrhizal sister species Rhizopogon vinicolor and Rhizopogon vesiculosus (Basidiomycota: Boletales) reveals a divergence of the mating type B locus.</title>
        <authorList>
            <person name="Mujic A.B."/>
            <person name="Kuo A."/>
            <person name="Tritt A."/>
            <person name="Lipzen A."/>
            <person name="Chen C."/>
            <person name="Johnson J."/>
            <person name="Sharma A."/>
            <person name="Barry K."/>
            <person name="Grigoriev I.V."/>
            <person name="Spatafora J.W."/>
        </authorList>
    </citation>
    <scope>NUCLEOTIDE SEQUENCE [LARGE SCALE GENOMIC DNA]</scope>
    <source>
        <strain evidence="1 2">AM-OR11-056</strain>
    </source>
</reference>
<dbReference type="AlphaFoldDB" id="A0A1J8QIB7"/>
<dbReference type="Pfam" id="PF13242">
    <property type="entry name" value="Hydrolase_like"/>
    <property type="match status" value="1"/>
</dbReference>
<keyword evidence="2" id="KW-1185">Reference proteome</keyword>
<dbReference type="GO" id="GO:0005737">
    <property type="term" value="C:cytoplasm"/>
    <property type="evidence" value="ECO:0007669"/>
    <property type="project" value="TreeGrafter"/>
</dbReference>
<dbReference type="EMBL" id="LVVM01000566">
    <property type="protein sequence ID" value="OJA20383.1"/>
    <property type="molecule type" value="Genomic_DNA"/>
</dbReference>
<sequence length="308" mass="33736">MIITSIGNDNDKANTPTFTMTAKARPVIRALLIDISGTLMIGSTPTPRAVGALAELRRTRLPFRFCSNTSKESTSAIQKRMLDAGFDVQTGESEELWTSLKAARSLIETRVLRRPYFLLSEAAEDECISARQQDPNVPYDAVIVGLAPTHFDYDHLNTAFRILVGEHDSQKQSHEDRKPSIPLIALHKARFIESSGHGLMLGPGPFVAALENATGKEAEVLGKPSKAFFQTVIESLDYEGPNECIAVIGDDIQTDLGGGATDLRLWRILVKTGKYRPGDESRDGMHPPDEVWDSFAGFVDSLLSAHDA</sequence>
<evidence type="ECO:0000313" key="1">
    <source>
        <dbReference type="EMBL" id="OJA20383.1"/>
    </source>
</evidence>